<organism evidence="2 3">
    <name type="scientific">Ammoniphilus oxalaticus</name>
    <dbReference type="NCBI Taxonomy" id="66863"/>
    <lineage>
        <taxon>Bacteria</taxon>
        <taxon>Bacillati</taxon>
        <taxon>Bacillota</taxon>
        <taxon>Bacilli</taxon>
        <taxon>Bacillales</taxon>
        <taxon>Paenibacillaceae</taxon>
        <taxon>Aneurinibacillus group</taxon>
        <taxon>Ammoniphilus</taxon>
    </lineage>
</organism>
<evidence type="ECO:0000256" key="1">
    <source>
        <dbReference type="SAM" id="Phobius"/>
    </source>
</evidence>
<name>A0A419SNU2_9BACL</name>
<dbReference type="AlphaFoldDB" id="A0A419SNU2"/>
<dbReference type="Proteomes" id="UP000284219">
    <property type="component" value="Unassembled WGS sequence"/>
</dbReference>
<keyword evidence="1" id="KW-1133">Transmembrane helix</keyword>
<keyword evidence="1" id="KW-0812">Transmembrane</keyword>
<proteinExistence type="predicted"/>
<comment type="caution">
    <text evidence="2">The sequence shown here is derived from an EMBL/GenBank/DDBJ whole genome shotgun (WGS) entry which is preliminary data.</text>
</comment>
<feature type="transmembrane region" description="Helical" evidence="1">
    <location>
        <begin position="35"/>
        <end position="55"/>
    </location>
</feature>
<gene>
    <name evidence="2" type="ORF">BEP19_03305</name>
</gene>
<reference evidence="2 3" key="1">
    <citation type="submission" date="2016-08" db="EMBL/GenBank/DDBJ databases">
        <title>Novel Firmicute Genomes.</title>
        <authorList>
            <person name="Poppleton D.I."/>
            <person name="Gribaldo S."/>
        </authorList>
    </citation>
    <scope>NUCLEOTIDE SEQUENCE [LARGE SCALE GENOMIC DNA]</scope>
    <source>
        <strain evidence="2 3">RAOx-1</strain>
    </source>
</reference>
<protein>
    <submittedName>
        <fullName evidence="2">Uncharacterized protein</fullName>
    </submittedName>
</protein>
<dbReference type="EMBL" id="MCHY01000006">
    <property type="protein sequence ID" value="RKD25966.1"/>
    <property type="molecule type" value="Genomic_DNA"/>
</dbReference>
<keyword evidence="3" id="KW-1185">Reference proteome</keyword>
<sequence length="97" mass="10864">MVHMLLNMELKELWAVFLLLAPAMGHLIDQIISTPSIAFGFLTTAFALHIVYGSIKMYSMAANLCAVKKTEIKRKSHLPTSKKIHTLHLGITFREGI</sequence>
<accession>A0A419SNU2</accession>
<evidence type="ECO:0000313" key="2">
    <source>
        <dbReference type="EMBL" id="RKD25966.1"/>
    </source>
</evidence>
<evidence type="ECO:0000313" key="3">
    <source>
        <dbReference type="Proteomes" id="UP000284219"/>
    </source>
</evidence>
<keyword evidence="1" id="KW-0472">Membrane</keyword>